<dbReference type="EMBL" id="JAXIOK010000021">
    <property type="protein sequence ID" value="KAK4746419.1"/>
    <property type="molecule type" value="Genomic_DNA"/>
</dbReference>
<organism evidence="2 3">
    <name type="scientific">Trapa incisa</name>
    <dbReference type="NCBI Taxonomy" id="236973"/>
    <lineage>
        <taxon>Eukaryota</taxon>
        <taxon>Viridiplantae</taxon>
        <taxon>Streptophyta</taxon>
        <taxon>Embryophyta</taxon>
        <taxon>Tracheophyta</taxon>
        <taxon>Spermatophyta</taxon>
        <taxon>Magnoliopsida</taxon>
        <taxon>eudicotyledons</taxon>
        <taxon>Gunneridae</taxon>
        <taxon>Pentapetalae</taxon>
        <taxon>rosids</taxon>
        <taxon>malvids</taxon>
        <taxon>Myrtales</taxon>
        <taxon>Lythraceae</taxon>
        <taxon>Trapa</taxon>
    </lineage>
</organism>
<reference evidence="2 3" key="1">
    <citation type="journal article" date="2023" name="Hortic Res">
        <title>Pangenome of water caltrop reveals structural variations and asymmetric subgenome divergence after allopolyploidization.</title>
        <authorList>
            <person name="Zhang X."/>
            <person name="Chen Y."/>
            <person name="Wang L."/>
            <person name="Yuan Y."/>
            <person name="Fang M."/>
            <person name="Shi L."/>
            <person name="Lu R."/>
            <person name="Comes H.P."/>
            <person name="Ma Y."/>
            <person name="Chen Y."/>
            <person name="Huang G."/>
            <person name="Zhou Y."/>
            <person name="Zheng Z."/>
            <person name="Qiu Y."/>
        </authorList>
    </citation>
    <scope>NUCLEOTIDE SEQUENCE [LARGE SCALE GENOMIC DNA]</scope>
    <source>
        <tissue evidence="2">Roots</tissue>
    </source>
</reference>
<comment type="caution">
    <text evidence="2">The sequence shown here is derived from an EMBL/GenBank/DDBJ whole genome shotgun (WGS) entry which is preliminary data.</text>
</comment>
<keyword evidence="3" id="KW-1185">Reference proteome</keyword>
<sequence length="100" mass="11798">MQSFSVDSGAPIMEYRQSVDDAETTQGHILQEDLFLVIFSLKLFLKLGYCNIHTLDRILWFEGNFYHGFLLGIADLFYYYIGLWLHCFKEMMKMEHITST</sequence>
<keyword evidence="1" id="KW-1133">Transmembrane helix</keyword>
<name>A0AAN7GQL2_9MYRT</name>
<evidence type="ECO:0000313" key="3">
    <source>
        <dbReference type="Proteomes" id="UP001345219"/>
    </source>
</evidence>
<feature type="transmembrane region" description="Helical" evidence="1">
    <location>
        <begin position="65"/>
        <end position="85"/>
    </location>
</feature>
<dbReference type="AlphaFoldDB" id="A0AAN7GQL2"/>
<gene>
    <name evidence="2" type="ORF">SAY87_012731</name>
</gene>
<keyword evidence="1" id="KW-0472">Membrane</keyword>
<evidence type="ECO:0000313" key="2">
    <source>
        <dbReference type="EMBL" id="KAK4746419.1"/>
    </source>
</evidence>
<proteinExistence type="predicted"/>
<keyword evidence="1" id="KW-0812">Transmembrane</keyword>
<evidence type="ECO:0000256" key="1">
    <source>
        <dbReference type="SAM" id="Phobius"/>
    </source>
</evidence>
<accession>A0AAN7GQL2</accession>
<protein>
    <submittedName>
        <fullName evidence="2">Uncharacterized protein</fullName>
    </submittedName>
</protein>
<dbReference type="Proteomes" id="UP001345219">
    <property type="component" value="Chromosome 10"/>
</dbReference>